<accession>A0A4D9CVQ2</accession>
<proteinExistence type="predicted"/>
<dbReference type="PRINTS" id="PR00195">
    <property type="entry name" value="DYNAMIN"/>
</dbReference>
<dbReference type="Gene3D" id="3.40.50.300">
    <property type="entry name" value="P-loop containing nucleotide triphosphate hydrolases"/>
    <property type="match status" value="1"/>
</dbReference>
<feature type="region of interest" description="Disordered" evidence="1">
    <location>
        <begin position="604"/>
        <end position="641"/>
    </location>
</feature>
<dbReference type="GO" id="GO:0016020">
    <property type="term" value="C:membrane"/>
    <property type="evidence" value="ECO:0007669"/>
    <property type="project" value="TreeGrafter"/>
</dbReference>
<dbReference type="GO" id="GO:0008017">
    <property type="term" value="F:microtubule binding"/>
    <property type="evidence" value="ECO:0007669"/>
    <property type="project" value="TreeGrafter"/>
</dbReference>
<evidence type="ECO:0000313" key="4">
    <source>
        <dbReference type="Proteomes" id="UP000355283"/>
    </source>
</evidence>
<feature type="domain" description="GED" evidence="2">
    <location>
        <begin position="655"/>
        <end position="742"/>
    </location>
</feature>
<dbReference type="PANTHER" id="PTHR11566">
    <property type="entry name" value="DYNAMIN"/>
    <property type="match status" value="1"/>
</dbReference>
<dbReference type="OrthoDB" id="5061070at2759"/>
<dbReference type="GO" id="GO:0005874">
    <property type="term" value="C:microtubule"/>
    <property type="evidence" value="ECO:0007669"/>
    <property type="project" value="TreeGrafter"/>
</dbReference>
<dbReference type="InterPro" id="IPR020850">
    <property type="entry name" value="GED_dom"/>
</dbReference>
<evidence type="ECO:0000256" key="1">
    <source>
        <dbReference type="SAM" id="MobiDB-lite"/>
    </source>
</evidence>
<dbReference type="SMART" id="SM00053">
    <property type="entry name" value="DYNc"/>
    <property type="match status" value="1"/>
</dbReference>
<keyword evidence="4" id="KW-1185">Reference proteome</keyword>
<comment type="caution">
    <text evidence="3">The sequence shown here is derived from an EMBL/GenBank/DDBJ whole genome shotgun (WGS) entry which is preliminary data.</text>
</comment>
<gene>
    <name evidence="3" type="ORF">NSK_007926</name>
</gene>
<feature type="region of interest" description="Disordered" evidence="1">
    <location>
        <begin position="147"/>
        <end position="173"/>
    </location>
</feature>
<organism evidence="3 4">
    <name type="scientific">Nannochloropsis salina CCMP1776</name>
    <dbReference type="NCBI Taxonomy" id="1027361"/>
    <lineage>
        <taxon>Eukaryota</taxon>
        <taxon>Sar</taxon>
        <taxon>Stramenopiles</taxon>
        <taxon>Ochrophyta</taxon>
        <taxon>Eustigmatophyceae</taxon>
        <taxon>Eustigmatales</taxon>
        <taxon>Monodopsidaceae</taxon>
        <taxon>Microchloropsis</taxon>
        <taxon>Microchloropsis salina</taxon>
    </lineage>
</organism>
<dbReference type="InterPro" id="IPR045063">
    <property type="entry name" value="Dynamin_N"/>
</dbReference>
<dbReference type="Gene3D" id="1.20.120.1240">
    <property type="entry name" value="Dynamin, middle domain"/>
    <property type="match status" value="1"/>
</dbReference>
<dbReference type="GO" id="GO:0005525">
    <property type="term" value="F:GTP binding"/>
    <property type="evidence" value="ECO:0007669"/>
    <property type="project" value="InterPro"/>
</dbReference>
<sequence length="742" mass="82376">MLRMGSFSGGRRSSRRKSASSRPNSGDWCAPLASLEACLTEKTDLIDDMKKVLPITVQAPGIVAIGMRGSGKSTILEALSGVPLSRASGLQRPVRVNIVSDPTCTKEYALVSGTDPLFKQNTRRLEHARDLPACLAALDKDVRTEEVGRTQGMKAETNPVEDAGPPTSIAQEEEEAENIREELSEQSSYFTGLGGVGSSGPAEDLRLIYVRVVRPSGPTYSIMDFPAFSSPPRAEEEAYLNRVLAKERDPASLVLAVMPVKDVFDRAEVLQIAKRLDPGSKQTIGVVTKMHLVTKGMGIVEKLQMNGSKAVALPLGYVAVCAADPGNPAGTYQDVLDYEAKFFTTNPLLKGLKPERWGLTSLKSLVIHCQTNSITQRIPGLSQAIRSEIEDLSRTCVQNDERIEQKATTPRKKKSLGVFENTKDVFSKLCSEMTLVMFDINDLANGSSTRQDRKLNLGPRFLIAVETREAEARRALPVCNSSEVADWLWGELQEFGGVASSSDSIMHPIFRKAVRELFFPVLRGYAKSIIDDLDEMLKYAAEKMLEERFGAYSRLVESLTRDVTQVQETKIREADALIARLLEAELNWVLVDAVDMAHIEKETAKEMEKSTTGERGERKSDMWGMEGVDEEQGGSKLNKSKSGKVFMQSDHRGELQAMQSCLHQYVHLLLRRMFYAVPMNTRNVMINEFRDDVLSVVTGKYNEETKLRALMSEELWAGHSRQQQAVRRSALEEVMNKLDLLS</sequence>
<name>A0A4D9CVQ2_9STRA</name>
<dbReference type="PROSITE" id="PS51388">
    <property type="entry name" value="GED"/>
    <property type="match status" value="1"/>
</dbReference>
<dbReference type="InterPro" id="IPR001401">
    <property type="entry name" value="Dynamin_GTPase"/>
</dbReference>
<dbReference type="Pfam" id="PF00350">
    <property type="entry name" value="Dynamin_N"/>
    <property type="match status" value="1"/>
</dbReference>
<evidence type="ECO:0000259" key="2">
    <source>
        <dbReference type="PROSITE" id="PS51388"/>
    </source>
</evidence>
<feature type="region of interest" description="Disordered" evidence="1">
    <location>
        <begin position="1"/>
        <end position="27"/>
    </location>
</feature>
<evidence type="ECO:0000313" key="3">
    <source>
        <dbReference type="EMBL" id="TFJ80749.1"/>
    </source>
</evidence>
<dbReference type="Proteomes" id="UP000355283">
    <property type="component" value="Unassembled WGS sequence"/>
</dbReference>
<dbReference type="EMBL" id="SDOX01000158">
    <property type="protein sequence ID" value="TFJ80749.1"/>
    <property type="molecule type" value="Genomic_DNA"/>
</dbReference>
<dbReference type="GO" id="GO:0005737">
    <property type="term" value="C:cytoplasm"/>
    <property type="evidence" value="ECO:0007669"/>
    <property type="project" value="TreeGrafter"/>
</dbReference>
<feature type="compositionally biased region" description="Low complexity" evidence="1">
    <location>
        <begin position="1"/>
        <end position="11"/>
    </location>
</feature>
<reference evidence="3 4" key="1">
    <citation type="submission" date="2019-01" db="EMBL/GenBank/DDBJ databases">
        <title>Nuclear Genome Assembly of the Microalgal Biofuel strain Nannochloropsis salina CCMP1776.</title>
        <authorList>
            <person name="Hovde B."/>
        </authorList>
    </citation>
    <scope>NUCLEOTIDE SEQUENCE [LARGE SCALE GENOMIC DNA]</scope>
    <source>
        <strain evidence="3 4">CCMP1776</strain>
    </source>
</reference>
<dbReference type="InterPro" id="IPR022812">
    <property type="entry name" value="Dynamin"/>
</dbReference>
<dbReference type="InterPro" id="IPR027417">
    <property type="entry name" value="P-loop_NTPase"/>
</dbReference>
<dbReference type="AlphaFoldDB" id="A0A4D9CVQ2"/>
<dbReference type="SUPFAM" id="SSF52540">
    <property type="entry name" value="P-loop containing nucleoside triphosphate hydrolases"/>
    <property type="match status" value="1"/>
</dbReference>
<protein>
    <recommendedName>
        <fullName evidence="2">GED domain-containing protein</fullName>
    </recommendedName>
</protein>
<dbReference type="GO" id="GO:0003924">
    <property type="term" value="F:GTPase activity"/>
    <property type="evidence" value="ECO:0007669"/>
    <property type="project" value="InterPro"/>
</dbReference>
<feature type="compositionally biased region" description="Basic and acidic residues" evidence="1">
    <location>
        <begin position="604"/>
        <end position="621"/>
    </location>
</feature>